<dbReference type="EMBL" id="JBHRYO010000002">
    <property type="protein sequence ID" value="MFC3758175.1"/>
    <property type="molecule type" value="Genomic_DNA"/>
</dbReference>
<name>A0ABV7Y2I8_9FLAO</name>
<evidence type="ECO:0000313" key="2">
    <source>
        <dbReference type="Proteomes" id="UP001595735"/>
    </source>
</evidence>
<dbReference type="RefSeq" id="WP_378170820.1">
    <property type="nucleotide sequence ID" value="NZ_JBHRYO010000002.1"/>
</dbReference>
<evidence type="ECO:0000313" key="1">
    <source>
        <dbReference type="EMBL" id="MFC3758175.1"/>
    </source>
</evidence>
<keyword evidence="2" id="KW-1185">Reference proteome</keyword>
<gene>
    <name evidence="1" type="ORF">ACFONJ_19535</name>
</gene>
<comment type="caution">
    <text evidence="1">The sequence shown here is derived from an EMBL/GenBank/DDBJ whole genome shotgun (WGS) entry which is preliminary data.</text>
</comment>
<dbReference type="Proteomes" id="UP001595735">
    <property type="component" value="Unassembled WGS sequence"/>
</dbReference>
<organism evidence="1 2">
    <name type="scientific">Chryseobacterium tructae</name>
    <dbReference type="NCBI Taxonomy" id="1037380"/>
    <lineage>
        <taxon>Bacteria</taxon>
        <taxon>Pseudomonadati</taxon>
        <taxon>Bacteroidota</taxon>
        <taxon>Flavobacteriia</taxon>
        <taxon>Flavobacteriales</taxon>
        <taxon>Weeksellaceae</taxon>
        <taxon>Chryseobacterium group</taxon>
        <taxon>Chryseobacterium</taxon>
    </lineage>
</organism>
<accession>A0ABV7Y2I8</accession>
<reference evidence="2" key="1">
    <citation type="journal article" date="2019" name="Int. J. Syst. Evol. Microbiol.">
        <title>The Global Catalogue of Microorganisms (GCM) 10K type strain sequencing project: providing services to taxonomists for standard genome sequencing and annotation.</title>
        <authorList>
            <consortium name="The Broad Institute Genomics Platform"/>
            <consortium name="The Broad Institute Genome Sequencing Center for Infectious Disease"/>
            <person name="Wu L."/>
            <person name="Ma J."/>
        </authorList>
    </citation>
    <scope>NUCLEOTIDE SEQUENCE [LARGE SCALE GENOMIC DNA]</scope>
    <source>
        <strain evidence="2">CECT 7798</strain>
    </source>
</reference>
<sequence>MVGDYTLENDIFYIVLYKNSNVFLQESKINGNNVDKKEYKIGEDKRGSYENFGDPTFKAEIKNIDNQFFISSQYCPLIKFQKQTKELNKIIFFDTTTSNYIDSFAEKNNFKYNEKFIKTVILPNNLKPIFSEYIKNPKGSTENHLSIFRELKYSEKYSYSLFQIEDLNMDNANLRNEEISDFMLFSNIDIKDNEQVKNAISYVLDSYNSSTNKFIKDYLGYLKENRKEEVFCFFYKDVSDKINIIRYNKDNSYWMLGNYKEEKLVQKN</sequence>
<proteinExistence type="predicted"/>
<protein>
    <submittedName>
        <fullName evidence="1">Uncharacterized protein</fullName>
    </submittedName>
</protein>